<evidence type="ECO:0000313" key="3">
    <source>
        <dbReference type="Proteomes" id="UP000008909"/>
    </source>
</evidence>
<organism evidence="2 3">
    <name type="scientific">Clonorchis sinensis</name>
    <name type="common">Chinese liver fluke</name>
    <dbReference type="NCBI Taxonomy" id="79923"/>
    <lineage>
        <taxon>Eukaryota</taxon>
        <taxon>Metazoa</taxon>
        <taxon>Spiralia</taxon>
        <taxon>Lophotrochozoa</taxon>
        <taxon>Platyhelminthes</taxon>
        <taxon>Trematoda</taxon>
        <taxon>Digenea</taxon>
        <taxon>Opisthorchiida</taxon>
        <taxon>Opisthorchiata</taxon>
        <taxon>Opisthorchiidae</taxon>
        <taxon>Clonorchis</taxon>
    </lineage>
</organism>
<evidence type="ECO:0000313" key="2">
    <source>
        <dbReference type="EMBL" id="GAA52008.1"/>
    </source>
</evidence>
<feature type="region of interest" description="Disordered" evidence="1">
    <location>
        <begin position="240"/>
        <end position="260"/>
    </location>
</feature>
<reference evidence="2" key="1">
    <citation type="journal article" date="2011" name="Genome Biol.">
        <title>The draft genome of the carcinogenic human liver fluke Clonorchis sinensis.</title>
        <authorList>
            <person name="Wang X."/>
            <person name="Chen W."/>
            <person name="Huang Y."/>
            <person name="Sun J."/>
            <person name="Men J."/>
            <person name="Liu H."/>
            <person name="Luo F."/>
            <person name="Guo L."/>
            <person name="Lv X."/>
            <person name="Deng C."/>
            <person name="Zhou C."/>
            <person name="Fan Y."/>
            <person name="Li X."/>
            <person name="Huang L."/>
            <person name="Hu Y."/>
            <person name="Liang C."/>
            <person name="Hu X."/>
            <person name="Xu J."/>
            <person name="Yu X."/>
        </authorList>
    </citation>
    <scope>NUCLEOTIDE SEQUENCE [LARGE SCALE GENOMIC DNA]</scope>
    <source>
        <strain evidence="2">Henan</strain>
    </source>
</reference>
<reference key="2">
    <citation type="submission" date="2011-10" db="EMBL/GenBank/DDBJ databases">
        <title>The genome and transcriptome sequence of Clonorchis sinensis provide insights into the carcinogenic liver fluke.</title>
        <authorList>
            <person name="Wang X."/>
            <person name="Huang Y."/>
            <person name="Chen W."/>
            <person name="Liu H."/>
            <person name="Guo L."/>
            <person name="Chen Y."/>
            <person name="Luo F."/>
            <person name="Zhou W."/>
            <person name="Sun J."/>
            <person name="Mao Q."/>
            <person name="Liang P."/>
            <person name="Zhou C."/>
            <person name="Tian Y."/>
            <person name="Men J."/>
            <person name="Lv X."/>
            <person name="Huang L."/>
            <person name="Zhou J."/>
            <person name="Hu Y."/>
            <person name="Li R."/>
            <person name="Zhang F."/>
            <person name="Lei H."/>
            <person name="Li X."/>
            <person name="Hu X."/>
            <person name="Liang C."/>
            <person name="Xu J."/>
            <person name="Wu Z."/>
            <person name="Yu X."/>
        </authorList>
    </citation>
    <scope>NUCLEOTIDE SEQUENCE</scope>
    <source>
        <strain>Henan</strain>
    </source>
</reference>
<keyword evidence="3" id="KW-1185">Reference proteome</keyword>
<feature type="region of interest" description="Disordered" evidence="1">
    <location>
        <begin position="360"/>
        <end position="397"/>
    </location>
</feature>
<proteinExistence type="predicted"/>
<name>G7YGC5_CLOSI</name>
<feature type="compositionally biased region" description="Polar residues" evidence="1">
    <location>
        <begin position="240"/>
        <end position="258"/>
    </location>
</feature>
<evidence type="ECO:0000256" key="1">
    <source>
        <dbReference type="SAM" id="MobiDB-lite"/>
    </source>
</evidence>
<dbReference type="EMBL" id="DF143229">
    <property type="protein sequence ID" value="GAA52008.1"/>
    <property type="molecule type" value="Genomic_DNA"/>
</dbReference>
<gene>
    <name evidence="2" type="ORF">CLF_107216</name>
</gene>
<sequence>MRMTFFEWFTPNAASFVDVVELREFIASHRRTTAFKVDVYRDAPFKEDTQPLLGTGNSEDAVGIDEGYVVARAQRSDSLQPSDIRPLDISSRRETAADCSHHTQPVGLKRKFDHERQIARAKHCRVVHLILFTETVRSTPEVPKLNESRTGFGDFSVHFVSYVTIRRERLASQDLKKVAMLSGTNVKQNWNESNTSFRWITVGPLCHAPRKKHEGWDTAKLPKPKQGKLTGIGRVRTTDLQPSSSAMTSPTGDQLNPTSRDHIPGLEKRMDCSEVLVLAHTVKRRIRQLRFGVRSNLHYGDRFATRSCIIVVWLCRRDSEGVTEHSIVQAKAMYCMRDSGNSLVSSKTTLLMTGWYVKHSHPRPNKDKESYDSVSGKIGQYPAGHSRTKIVNPQKSK</sequence>
<dbReference type="Proteomes" id="UP000008909">
    <property type="component" value="Unassembled WGS sequence"/>
</dbReference>
<dbReference type="AlphaFoldDB" id="G7YGC5"/>
<protein>
    <submittedName>
        <fullName evidence="2">Uncharacterized protein</fullName>
    </submittedName>
</protein>
<accession>G7YGC5</accession>